<protein>
    <submittedName>
        <fullName evidence="2">Uncharacterized protein</fullName>
    </submittedName>
</protein>
<feature type="transmembrane region" description="Helical" evidence="1">
    <location>
        <begin position="120"/>
        <end position="140"/>
    </location>
</feature>
<evidence type="ECO:0000313" key="3">
    <source>
        <dbReference type="Proteomes" id="UP000662782"/>
    </source>
</evidence>
<sequence>MEIRKDMINEIAARIISGCNDVEASVREKLLRNLVNGEIWQFELNETEQAELIAIVSKEFGISDLVYVEPQKNISEEDVAKVAASVNGHVEHKYLNLRNAMAVGAVLGAGAAILKEGANAINAGAGVVGAAVSYGVGYLADKKQIGMGNQYADVAAGIVAGGVIGGGAVFGAGFVAKRFFSNEEVEVVAE</sequence>
<accession>A0A873WI43</accession>
<name>A0A873WI43_9CAUD</name>
<evidence type="ECO:0000313" key="2">
    <source>
        <dbReference type="EMBL" id="QPB09136.1"/>
    </source>
</evidence>
<reference evidence="2 3" key="1">
    <citation type="submission" date="2020-07" db="EMBL/GenBank/DDBJ databases">
        <title>Complete genome sequence of Klebsiella pneumoniae phage Miami.</title>
        <authorList>
            <person name="Mora D.A."/>
            <person name="Lessor L."/>
            <person name="Gill J."/>
            <person name="Liu M."/>
        </authorList>
    </citation>
    <scope>NUCLEOTIDE SEQUENCE [LARGE SCALE GENOMIC DNA]</scope>
</reference>
<keyword evidence="1" id="KW-0472">Membrane</keyword>
<keyword evidence="1" id="KW-1133">Transmembrane helix</keyword>
<keyword evidence="1" id="KW-0812">Transmembrane</keyword>
<evidence type="ECO:0000256" key="1">
    <source>
        <dbReference type="SAM" id="Phobius"/>
    </source>
</evidence>
<feature type="transmembrane region" description="Helical" evidence="1">
    <location>
        <begin position="152"/>
        <end position="176"/>
    </location>
</feature>
<proteinExistence type="predicted"/>
<organism evidence="2 3">
    <name type="scientific">Klebsiella phage Miami</name>
    <dbReference type="NCBI Taxonomy" id="2767581"/>
    <lineage>
        <taxon>Viruses</taxon>
        <taxon>Duplodnaviria</taxon>
        <taxon>Heunggongvirae</taxon>
        <taxon>Uroviricota</taxon>
        <taxon>Caudoviricetes</taxon>
        <taxon>Chimalliviridae</taxon>
        <taxon>Miamivirus</taxon>
        <taxon>Miamivirus miami</taxon>
    </lineage>
</organism>
<gene>
    <name evidence="2" type="ORF">CPT_Miami_041</name>
</gene>
<dbReference type="EMBL" id="MT701590">
    <property type="protein sequence ID" value="QPB09136.1"/>
    <property type="molecule type" value="Genomic_DNA"/>
</dbReference>
<dbReference type="Proteomes" id="UP000662782">
    <property type="component" value="Segment"/>
</dbReference>
<keyword evidence="3" id="KW-1185">Reference proteome</keyword>